<evidence type="ECO:0000313" key="2">
    <source>
        <dbReference type="Proteomes" id="UP000325466"/>
    </source>
</evidence>
<accession>A0ABQ0YTP5</accession>
<protein>
    <submittedName>
        <fullName evidence="1">Uncharacterized protein</fullName>
    </submittedName>
</protein>
<comment type="caution">
    <text evidence="1">The sequence shown here is derived from an EMBL/GenBank/DDBJ whole genome shotgun (WGS) entry which is preliminary data.</text>
</comment>
<sequence length="103" mass="11311">MVTGYFVTVFVDRATLEHDCGSSLAELDHHFGDDVLLEIAEHTKFAGRAVSLTSEVLGPHIALPKALRWKAAAASLAKQLMAESTCVYGQYHNRWLADRVLNG</sequence>
<gene>
    <name evidence="1" type="ORF">RAJCM14343_5301</name>
</gene>
<name>A0ABQ0YTP5_9NOCA</name>
<dbReference type="Proteomes" id="UP000325466">
    <property type="component" value="Unassembled WGS sequence"/>
</dbReference>
<dbReference type="EMBL" id="BLAH01000166">
    <property type="protein sequence ID" value="GES40023.1"/>
    <property type="molecule type" value="Genomic_DNA"/>
</dbReference>
<evidence type="ECO:0000313" key="1">
    <source>
        <dbReference type="EMBL" id="GES40023.1"/>
    </source>
</evidence>
<proteinExistence type="predicted"/>
<reference evidence="1 2" key="1">
    <citation type="journal article" date="2018" name="Biodegradation">
        <title>1,4-Dioxane degradation characteristics of Rhodococcus aetherivorans JCM 14343.</title>
        <authorList>
            <person name="Inoue D."/>
            <person name="Tsunoda T."/>
            <person name="Yamamoto N."/>
            <person name="Ike M."/>
            <person name="Sei K."/>
        </authorList>
    </citation>
    <scope>NUCLEOTIDE SEQUENCE [LARGE SCALE GENOMIC DNA]</scope>
    <source>
        <strain evidence="1 2">JCM 14343</strain>
    </source>
</reference>
<keyword evidence="2" id="KW-1185">Reference proteome</keyword>
<organism evidence="1 2">
    <name type="scientific">Rhodococcus aetherivorans</name>
    <dbReference type="NCBI Taxonomy" id="191292"/>
    <lineage>
        <taxon>Bacteria</taxon>
        <taxon>Bacillati</taxon>
        <taxon>Actinomycetota</taxon>
        <taxon>Actinomycetes</taxon>
        <taxon>Mycobacteriales</taxon>
        <taxon>Nocardiaceae</taxon>
        <taxon>Rhodococcus</taxon>
    </lineage>
</organism>